<dbReference type="Gene3D" id="3.30.450.20">
    <property type="entry name" value="PAS domain"/>
    <property type="match status" value="1"/>
</dbReference>
<keyword evidence="10" id="KW-0175">Coiled coil</keyword>
<evidence type="ECO:0000256" key="2">
    <source>
        <dbReference type="ARBA" id="ARBA00012438"/>
    </source>
</evidence>
<dbReference type="SUPFAM" id="SSF55785">
    <property type="entry name" value="PYP-like sensor domain (PAS domain)"/>
    <property type="match status" value="1"/>
</dbReference>
<dbReference type="GO" id="GO:0000155">
    <property type="term" value="F:phosphorelay sensor kinase activity"/>
    <property type="evidence" value="ECO:0007669"/>
    <property type="project" value="InterPro"/>
</dbReference>
<keyword evidence="7" id="KW-0067">ATP-binding</keyword>
<feature type="modified residue" description="4-aspartylphosphate" evidence="9">
    <location>
        <position position="678"/>
    </location>
</feature>
<dbReference type="InterPro" id="IPR001789">
    <property type="entry name" value="Sig_transdc_resp-reg_receiver"/>
</dbReference>
<dbReference type="eggNOG" id="COG4191">
    <property type="taxonomic scope" value="Bacteria"/>
</dbReference>
<feature type="coiled-coil region" evidence="10">
    <location>
        <begin position="228"/>
        <end position="255"/>
    </location>
</feature>
<dbReference type="eggNOG" id="COG2204">
    <property type="taxonomic scope" value="Bacteria"/>
</dbReference>
<dbReference type="PANTHER" id="PTHR43065">
    <property type="entry name" value="SENSOR HISTIDINE KINASE"/>
    <property type="match status" value="1"/>
</dbReference>
<evidence type="ECO:0000256" key="8">
    <source>
        <dbReference type="ARBA" id="ARBA00023012"/>
    </source>
</evidence>
<evidence type="ECO:0000256" key="6">
    <source>
        <dbReference type="ARBA" id="ARBA00022777"/>
    </source>
</evidence>
<feature type="transmembrane region" description="Helical" evidence="11">
    <location>
        <begin position="64"/>
        <end position="87"/>
    </location>
</feature>
<dbReference type="NCBIfam" id="TIGR00229">
    <property type="entry name" value="sensory_box"/>
    <property type="match status" value="1"/>
</dbReference>
<evidence type="ECO:0000256" key="11">
    <source>
        <dbReference type="SAM" id="Phobius"/>
    </source>
</evidence>
<dbReference type="CDD" id="cd17546">
    <property type="entry name" value="REC_hyHK_CKI1_RcsC-like"/>
    <property type="match status" value="1"/>
</dbReference>
<feature type="transmembrane region" description="Helical" evidence="11">
    <location>
        <begin position="128"/>
        <end position="149"/>
    </location>
</feature>
<name>A0LP37_SYNFM</name>
<dbReference type="Gene3D" id="3.30.565.10">
    <property type="entry name" value="Histidine kinase-like ATPase, C-terminal domain"/>
    <property type="match status" value="1"/>
</dbReference>
<organism evidence="15 16">
    <name type="scientific">Syntrophobacter fumaroxidans (strain DSM 10017 / MPOB)</name>
    <dbReference type="NCBI Taxonomy" id="335543"/>
    <lineage>
        <taxon>Bacteria</taxon>
        <taxon>Pseudomonadati</taxon>
        <taxon>Thermodesulfobacteriota</taxon>
        <taxon>Syntrophobacteria</taxon>
        <taxon>Syntrophobacterales</taxon>
        <taxon>Syntrophobacteraceae</taxon>
        <taxon>Syntrophobacter</taxon>
    </lineage>
</organism>
<dbReference type="AlphaFoldDB" id="A0LP37"/>
<dbReference type="EC" id="2.7.13.3" evidence="2"/>
<sequence>MPSRDGTVRAAAHETKPVTTRSEKEQLRGLLVRQLYALVPVGLSAAVSSGGILVLVLWSELPHGRLLIWLAAMLSLALLQYLLMIAYRRRPAAAESASPWFVLFIAVFASNGLVWGSAALFLFPHDSLAHQVFVAFVLGGMTAGAAGTFSATFSAFLAFSAPAFLPVVVRFFLINDDLHLAMGTLLIIFAGSMVVCALRVNQAIVSSFRQGLKNLDLIADLTESNARLGRLNALLEHEIAQRQKAEEALRQSESIYRTIFEHTGTATFIVEEDATVSMMNSQCEKFSGYSRTEVEGRMKFDQFVAEEDLQRVSEYHRMRRLDSGTAPERFEFRFKDRFGRVRDILATVGMIAGTRRSVASLVDISEKKKVEEEHLKIEKLESLGILAGGIAHDFNNILTAILGNISLAKIYARDKVRKRLEEAERASAKARDLTQQLLSFAKAGAPVKRTLSLAELIRESASFGLSGSNVRCEFSIPDGLWLVDVDEGQISRVITNLVINADQAMPEGGTIEVSAENAAFRTAENARLPLRPGKYVKISVRDHGDGIPGEHLAKIFDPYFSTKEKGTGLGLATVYSIVSKHGGCVDVESRPGIGSTFHFYLPASRKQVVEGIETARRPLSGKGRILIMEDGEEVRRILAEMLEHLGYEADSVRNGAELIRMYKESRAMGRHYDLVIMDLTVPGGMGARETITQLKDLDPKARAVVSSGYSNDPVMADFSDYGFVDVISKPYKIEELSDLLKKVMRGKESKMLRFLAS</sequence>
<dbReference type="PROSITE" id="PS50109">
    <property type="entry name" value="HIS_KIN"/>
    <property type="match status" value="1"/>
</dbReference>
<dbReference type="InterPro" id="IPR011006">
    <property type="entry name" value="CheY-like_superfamily"/>
</dbReference>
<dbReference type="HOGENOM" id="CLU_000445_114_51_7"/>
<dbReference type="InterPro" id="IPR005467">
    <property type="entry name" value="His_kinase_dom"/>
</dbReference>
<dbReference type="OrthoDB" id="9813024at2"/>
<dbReference type="InterPro" id="IPR013767">
    <property type="entry name" value="PAS_fold"/>
</dbReference>
<dbReference type="RefSeq" id="WP_011700314.1">
    <property type="nucleotide sequence ID" value="NC_008554.1"/>
</dbReference>
<keyword evidence="11" id="KW-0812">Transmembrane</keyword>
<dbReference type="PROSITE" id="PS50112">
    <property type="entry name" value="PAS"/>
    <property type="match status" value="1"/>
</dbReference>
<evidence type="ECO:0000256" key="4">
    <source>
        <dbReference type="ARBA" id="ARBA00022679"/>
    </source>
</evidence>
<keyword evidence="8" id="KW-0902">Two-component regulatory system</keyword>
<dbReference type="PROSITE" id="PS50110">
    <property type="entry name" value="RESPONSE_REGULATORY"/>
    <property type="match status" value="1"/>
</dbReference>
<evidence type="ECO:0000256" key="10">
    <source>
        <dbReference type="SAM" id="Coils"/>
    </source>
</evidence>
<evidence type="ECO:0000256" key="5">
    <source>
        <dbReference type="ARBA" id="ARBA00022741"/>
    </source>
</evidence>
<evidence type="ECO:0000259" key="13">
    <source>
        <dbReference type="PROSITE" id="PS50110"/>
    </source>
</evidence>
<dbReference type="EMBL" id="CP000478">
    <property type="protein sequence ID" value="ABK19189.1"/>
    <property type="molecule type" value="Genomic_DNA"/>
</dbReference>
<feature type="transmembrane region" description="Helical" evidence="11">
    <location>
        <begin position="99"/>
        <end position="122"/>
    </location>
</feature>
<evidence type="ECO:0000313" key="15">
    <source>
        <dbReference type="EMBL" id="ABK19189.1"/>
    </source>
</evidence>
<dbReference type="PANTHER" id="PTHR43065:SF42">
    <property type="entry name" value="TWO-COMPONENT SENSOR PPRA"/>
    <property type="match status" value="1"/>
</dbReference>
<dbReference type="InParanoid" id="A0LP37"/>
<dbReference type="InterPro" id="IPR036097">
    <property type="entry name" value="HisK_dim/P_sf"/>
</dbReference>
<evidence type="ECO:0000256" key="1">
    <source>
        <dbReference type="ARBA" id="ARBA00000085"/>
    </source>
</evidence>
<evidence type="ECO:0000256" key="3">
    <source>
        <dbReference type="ARBA" id="ARBA00022553"/>
    </source>
</evidence>
<dbReference type="SMART" id="SM00448">
    <property type="entry name" value="REC"/>
    <property type="match status" value="1"/>
</dbReference>
<dbReference type="KEGG" id="sfu:Sfum_3519"/>
<evidence type="ECO:0000256" key="7">
    <source>
        <dbReference type="ARBA" id="ARBA00022840"/>
    </source>
</evidence>
<feature type="transmembrane region" description="Helical" evidence="11">
    <location>
        <begin position="156"/>
        <end position="174"/>
    </location>
</feature>
<evidence type="ECO:0000256" key="9">
    <source>
        <dbReference type="PROSITE-ProRule" id="PRU00169"/>
    </source>
</evidence>
<dbReference type="PRINTS" id="PR00344">
    <property type="entry name" value="BCTRLSENSOR"/>
</dbReference>
<dbReference type="InterPro" id="IPR036890">
    <property type="entry name" value="HATPase_C_sf"/>
</dbReference>
<feature type="domain" description="PAS" evidence="14">
    <location>
        <begin position="252"/>
        <end position="324"/>
    </location>
</feature>
<dbReference type="SUPFAM" id="SSF47384">
    <property type="entry name" value="Homodimeric domain of signal transducing histidine kinase"/>
    <property type="match status" value="1"/>
</dbReference>
<dbReference type="SUPFAM" id="SSF52172">
    <property type="entry name" value="CheY-like"/>
    <property type="match status" value="1"/>
</dbReference>
<dbReference type="STRING" id="335543.Sfum_3519"/>
<dbReference type="InterPro" id="IPR004358">
    <property type="entry name" value="Sig_transdc_His_kin-like_C"/>
</dbReference>
<evidence type="ECO:0000259" key="14">
    <source>
        <dbReference type="PROSITE" id="PS50112"/>
    </source>
</evidence>
<feature type="transmembrane region" description="Helical" evidence="11">
    <location>
        <begin position="180"/>
        <end position="200"/>
    </location>
</feature>
<keyword evidence="11" id="KW-0472">Membrane</keyword>
<dbReference type="SMART" id="SM00387">
    <property type="entry name" value="HATPase_c"/>
    <property type="match status" value="1"/>
</dbReference>
<dbReference type="CDD" id="cd00082">
    <property type="entry name" value="HisKA"/>
    <property type="match status" value="1"/>
</dbReference>
<evidence type="ECO:0000313" key="16">
    <source>
        <dbReference type="Proteomes" id="UP000001784"/>
    </source>
</evidence>
<gene>
    <name evidence="15" type="ordered locus">Sfum_3519</name>
</gene>
<dbReference type="SMART" id="SM00388">
    <property type="entry name" value="HisKA"/>
    <property type="match status" value="1"/>
</dbReference>
<keyword evidence="5" id="KW-0547">Nucleotide-binding</keyword>
<dbReference type="Pfam" id="PF02518">
    <property type="entry name" value="HATPase_c"/>
    <property type="match status" value="1"/>
</dbReference>
<dbReference type="Pfam" id="PF00989">
    <property type="entry name" value="PAS"/>
    <property type="match status" value="1"/>
</dbReference>
<accession>A0LP37</accession>
<dbReference type="InterPro" id="IPR000014">
    <property type="entry name" value="PAS"/>
</dbReference>
<keyword evidence="3 9" id="KW-0597">Phosphoprotein</keyword>
<dbReference type="SUPFAM" id="SSF55874">
    <property type="entry name" value="ATPase domain of HSP90 chaperone/DNA topoisomerase II/histidine kinase"/>
    <property type="match status" value="1"/>
</dbReference>
<dbReference type="InterPro" id="IPR035965">
    <property type="entry name" value="PAS-like_dom_sf"/>
</dbReference>
<reference evidence="15 16" key="1">
    <citation type="submission" date="2006-10" db="EMBL/GenBank/DDBJ databases">
        <title>Complete sequence of Syntrophobacter fumaroxidans MPOB.</title>
        <authorList>
            <consortium name="US DOE Joint Genome Institute"/>
            <person name="Copeland A."/>
            <person name="Lucas S."/>
            <person name="Lapidus A."/>
            <person name="Barry K."/>
            <person name="Detter J.C."/>
            <person name="Glavina del Rio T."/>
            <person name="Hammon N."/>
            <person name="Israni S."/>
            <person name="Pitluck S."/>
            <person name="Goltsman E.G."/>
            <person name="Martinez M."/>
            <person name="Schmutz J."/>
            <person name="Larimer F."/>
            <person name="Land M."/>
            <person name="Hauser L."/>
            <person name="Kyrpides N."/>
            <person name="Kim E."/>
            <person name="Boone D.R."/>
            <person name="Brockman F."/>
            <person name="Culley D."/>
            <person name="Ferry J."/>
            <person name="Gunsalus R."/>
            <person name="McInerney M.J."/>
            <person name="Morrison M."/>
            <person name="Plugge C."/>
            <person name="Rohlin L."/>
            <person name="Scholten J."/>
            <person name="Sieber J."/>
            <person name="Stams A.J.M."/>
            <person name="Worm P."/>
            <person name="Henstra A.M."/>
            <person name="Richardson P."/>
        </authorList>
    </citation>
    <scope>NUCLEOTIDE SEQUENCE [LARGE SCALE GENOMIC DNA]</scope>
    <source>
        <strain evidence="16">DSM 10017 / MPOB</strain>
    </source>
</reference>
<dbReference type="Pfam" id="PF00512">
    <property type="entry name" value="HisKA"/>
    <property type="match status" value="1"/>
</dbReference>
<feature type="domain" description="Histidine kinase" evidence="12">
    <location>
        <begin position="389"/>
        <end position="605"/>
    </location>
</feature>
<comment type="catalytic activity">
    <reaction evidence="1">
        <text>ATP + protein L-histidine = ADP + protein N-phospho-L-histidine.</text>
        <dbReference type="EC" id="2.7.13.3"/>
    </reaction>
</comment>
<evidence type="ECO:0000259" key="12">
    <source>
        <dbReference type="PROSITE" id="PS50109"/>
    </source>
</evidence>
<keyword evidence="4" id="KW-0808">Transferase</keyword>
<proteinExistence type="predicted"/>
<feature type="transmembrane region" description="Helical" evidence="11">
    <location>
        <begin position="35"/>
        <end position="58"/>
    </location>
</feature>
<keyword evidence="16" id="KW-1185">Reference proteome</keyword>
<feature type="domain" description="Response regulatory" evidence="13">
    <location>
        <begin position="624"/>
        <end position="744"/>
    </location>
</feature>
<keyword evidence="6" id="KW-0418">Kinase</keyword>
<dbReference type="InterPro" id="IPR003594">
    <property type="entry name" value="HATPase_dom"/>
</dbReference>
<dbReference type="Proteomes" id="UP000001784">
    <property type="component" value="Chromosome"/>
</dbReference>
<dbReference type="Pfam" id="PF00072">
    <property type="entry name" value="Response_reg"/>
    <property type="match status" value="1"/>
</dbReference>
<keyword evidence="11" id="KW-1133">Transmembrane helix</keyword>
<dbReference type="SMART" id="SM00091">
    <property type="entry name" value="PAS"/>
    <property type="match status" value="1"/>
</dbReference>
<protein>
    <recommendedName>
        <fullName evidence="2">histidine kinase</fullName>
        <ecNumber evidence="2">2.7.13.3</ecNumber>
    </recommendedName>
</protein>
<dbReference type="InterPro" id="IPR003661">
    <property type="entry name" value="HisK_dim/P_dom"/>
</dbReference>
<dbReference type="Gene3D" id="3.40.50.2300">
    <property type="match status" value="1"/>
</dbReference>
<dbReference type="GO" id="GO:0006355">
    <property type="term" value="P:regulation of DNA-templated transcription"/>
    <property type="evidence" value="ECO:0007669"/>
    <property type="project" value="InterPro"/>
</dbReference>
<dbReference type="GO" id="GO:0005524">
    <property type="term" value="F:ATP binding"/>
    <property type="evidence" value="ECO:0007669"/>
    <property type="project" value="UniProtKB-KW"/>
</dbReference>
<dbReference type="Gene3D" id="1.10.287.130">
    <property type="match status" value="1"/>
</dbReference>